<protein>
    <submittedName>
        <fullName evidence="1">Uncharacterized protein</fullName>
    </submittedName>
</protein>
<organism evidence="1 2">
    <name type="scientific">Naganishia adeliensis</name>
    <dbReference type="NCBI Taxonomy" id="92952"/>
    <lineage>
        <taxon>Eukaryota</taxon>
        <taxon>Fungi</taxon>
        <taxon>Dikarya</taxon>
        <taxon>Basidiomycota</taxon>
        <taxon>Agaricomycotina</taxon>
        <taxon>Tremellomycetes</taxon>
        <taxon>Filobasidiales</taxon>
        <taxon>Filobasidiaceae</taxon>
        <taxon>Naganishia</taxon>
    </lineage>
</organism>
<gene>
    <name evidence="1" type="ORF">QFC20_001949</name>
</gene>
<reference evidence="1" key="1">
    <citation type="submission" date="2023-04" db="EMBL/GenBank/DDBJ databases">
        <title>Draft Genome sequencing of Naganishia species isolated from polar environments using Oxford Nanopore Technology.</title>
        <authorList>
            <person name="Leo P."/>
            <person name="Venkateswaran K."/>
        </authorList>
    </citation>
    <scope>NUCLEOTIDE SEQUENCE</scope>
    <source>
        <strain evidence="1">MNA-CCFEE 5262</strain>
    </source>
</reference>
<name>A0ACC2WST3_9TREE</name>
<comment type="caution">
    <text evidence="1">The sequence shown here is derived from an EMBL/GenBank/DDBJ whole genome shotgun (WGS) entry which is preliminary data.</text>
</comment>
<accession>A0ACC2WST3</accession>
<keyword evidence="2" id="KW-1185">Reference proteome</keyword>
<evidence type="ECO:0000313" key="1">
    <source>
        <dbReference type="EMBL" id="KAJ9113597.1"/>
    </source>
</evidence>
<evidence type="ECO:0000313" key="2">
    <source>
        <dbReference type="Proteomes" id="UP001230649"/>
    </source>
</evidence>
<dbReference type="EMBL" id="JASBWS010000012">
    <property type="protein sequence ID" value="KAJ9113597.1"/>
    <property type="molecule type" value="Genomic_DNA"/>
</dbReference>
<proteinExistence type="predicted"/>
<sequence length="332" mass="36226">MFIDVKLSAALFTCLSALARSTPLTQDSDNSQPITWINEGQAYCWQPQDGQLTANQPLVVVACDDSPPQQFVYNTDTTAIRLANTDLCVEFSSGRGANGHPLRIQNCRSKGPPGQQLVVDGDRIRLQKGPGLYADVKDGVVVDGVGPLQSWRRVEGNNHQSFFGQPSQPLAIGNPRGLAQASLSHASGCESYGNGTSRSATIYLISPYALSPVSDPCPATLTENQAFYSGGSGVGTDIEIYMFNAGPGPYRVFLDTFNPSVCNLCDGVSRERLQWNIEQYTVGNITGYRLRNGNECLNFAGQRYVEETFYCHENDLNQVRGVLVVEQGRLER</sequence>
<dbReference type="Proteomes" id="UP001230649">
    <property type="component" value="Unassembled WGS sequence"/>
</dbReference>